<dbReference type="FunCoup" id="A0A0G4EUL8">
    <property type="interactions" value="11"/>
</dbReference>
<dbReference type="InParanoid" id="A0A0G4EUL8"/>
<proteinExistence type="predicted"/>
<evidence type="ECO:0000313" key="2">
    <source>
        <dbReference type="Proteomes" id="UP000041254"/>
    </source>
</evidence>
<dbReference type="OrthoDB" id="333425at2759"/>
<reference evidence="1 2" key="1">
    <citation type="submission" date="2014-11" db="EMBL/GenBank/DDBJ databases">
        <authorList>
            <person name="Zhu J."/>
            <person name="Qi W."/>
            <person name="Song R."/>
        </authorList>
    </citation>
    <scope>NUCLEOTIDE SEQUENCE [LARGE SCALE GENOMIC DNA]</scope>
</reference>
<sequence>MRISRLCRVSGQKLPFQLTKEAQPSAPQVQSPWWSLYITGQCPDYPPRRNAYRQLTENGVDVHRMEVHEIENFVKWIAMRQRYSPETKVFPHLPYDLTLEDKFAEMAAKYPLDEPTKTRRLEEMDTVDAAR</sequence>
<dbReference type="PhylomeDB" id="A0A0G4EUL8"/>
<dbReference type="Proteomes" id="UP000041254">
    <property type="component" value="Unassembled WGS sequence"/>
</dbReference>
<dbReference type="VEuPathDB" id="CryptoDB:Vbra_13392"/>
<keyword evidence="2" id="KW-1185">Reference proteome</keyword>
<dbReference type="AlphaFoldDB" id="A0A0G4EUL8"/>
<organism evidence="1 2">
    <name type="scientific">Vitrella brassicaformis (strain CCMP3155)</name>
    <dbReference type="NCBI Taxonomy" id="1169540"/>
    <lineage>
        <taxon>Eukaryota</taxon>
        <taxon>Sar</taxon>
        <taxon>Alveolata</taxon>
        <taxon>Colpodellida</taxon>
        <taxon>Vitrellaceae</taxon>
        <taxon>Vitrella</taxon>
    </lineage>
</organism>
<protein>
    <submittedName>
        <fullName evidence="1">Uncharacterized protein</fullName>
    </submittedName>
</protein>
<name>A0A0G4EUL8_VITBC</name>
<gene>
    <name evidence="1" type="ORF">Vbra_13392</name>
</gene>
<evidence type="ECO:0000313" key="1">
    <source>
        <dbReference type="EMBL" id="CEM02005.1"/>
    </source>
</evidence>
<dbReference type="EMBL" id="CDMY01000315">
    <property type="protein sequence ID" value="CEM02005.1"/>
    <property type="molecule type" value="Genomic_DNA"/>
</dbReference>
<accession>A0A0G4EUL8</accession>